<dbReference type="Proteomes" id="UP000747542">
    <property type="component" value="Unassembled WGS sequence"/>
</dbReference>
<feature type="transmembrane region" description="Helical" evidence="2">
    <location>
        <begin position="335"/>
        <end position="357"/>
    </location>
</feature>
<protein>
    <submittedName>
        <fullName evidence="4">Putative Zona pellucida-like domain-containing protein 6</fullName>
    </submittedName>
</protein>
<evidence type="ECO:0000256" key="2">
    <source>
        <dbReference type="SAM" id="Phobius"/>
    </source>
</evidence>
<evidence type="ECO:0000256" key="1">
    <source>
        <dbReference type="SAM" id="MobiDB-lite"/>
    </source>
</evidence>
<evidence type="ECO:0000313" key="4">
    <source>
        <dbReference type="EMBL" id="KAG7157520.1"/>
    </source>
</evidence>
<dbReference type="AlphaFoldDB" id="A0A8J5MN98"/>
<dbReference type="PANTHER" id="PTHR46560">
    <property type="entry name" value="CYPHER, ISOFORM B"/>
    <property type="match status" value="1"/>
</dbReference>
<dbReference type="PROSITE" id="PS51034">
    <property type="entry name" value="ZP_2"/>
    <property type="match status" value="1"/>
</dbReference>
<comment type="caution">
    <text evidence="4">The sequence shown here is derived from an EMBL/GenBank/DDBJ whole genome shotgun (WGS) entry which is preliminary data.</text>
</comment>
<dbReference type="EMBL" id="JAHLQT010037402">
    <property type="protein sequence ID" value="KAG7157520.1"/>
    <property type="molecule type" value="Genomic_DNA"/>
</dbReference>
<feature type="non-terminal residue" evidence="4">
    <location>
        <position position="1"/>
    </location>
</feature>
<feature type="region of interest" description="Disordered" evidence="1">
    <location>
        <begin position="1"/>
        <end position="22"/>
    </location>
</feature>
<dbReference type="SMART" id="SM00241">
    <property type="entry name" value="ZP"/>
    <property type="match status" value="1"/>
</dbReference>
<keyword evidence="2" id="KW-0472">Membrane</keyword>
<dbReference type="Pfam" id="PF25057">
    <property type="entry name" value="CUT_N"/>
    <property type="match status" value="1"/>
</dbReference>
<organism evidence="4 5">
    <name type="scientific">Homarus americanus</name>
    <name type="common">American lobster</name>
    <dbReference type="NCBI Taxonomy" id="6706"/>
    <lineage>
        <taxon>Eukaryota</taxon>
        <taxon>Metazoa</taxon>
        <taxon>Ecdysozoa</taxon>
        <taxon>Arthropoda</taxon>
        <taxon>Crustacea</taxon>
        <taxon>Multicrustacea</taxon>
        <taxon>Malacostraca</taxon>
        <taxon>Eumalacostraca</taxon>
        <taxon>Eucarida</taxon>
        <taxon>Decapoda</taxon>
        <taxon>Pleocyemata</taxon>
        <taxon>Astacidea</taxon>
        <taxon>Nephropoidea</taxon>
        <taxon>Nephropidae</taxon>
        <taxon>Homarus</taxon>
    </lineage>
</organism>
<dbReference type="InterPro" id="IPR001507">
    <property type="entry name" value="ZP_dom"/>
</dbReference>
<keyword evidence="5" id="KW-1185">Reference proteome</keyword>
<keyword evidence="2" id="KW-1133">Transmembrane helix</keyword>
<gene>
    <name evidence="4" type="ORF">Hamer_G019150</name>
</gene>
<reference evidence="4" key="1">
    <citation type="journal article" date="2021" name="Sci. Adv.">
        <title>The American lobster genome reveals insights on longevity, neural, and immune adaptations.</title>
        <authorList>
            <person name="Polinski J.M."/>
            <person name="Zimin A.V."/>
            <person name="Clark K.F."/>
            <person name="Kohn A.B."/>
            <person name="Sadowski N."/>
            <person name="Timp W."/>
            <person name="Ptitsyn A."/>
            <person name="Khanna P."/>
            <person name="Romanova D.Y."/>
            <person name="Williams P."/>
            <person name="Greenwood S.J."/>
            <person name="Moroz L.L."/>
            <person name="Walt D.R."/>
            <person name="Bodnar A.G."/>
        </authorList>
    </citation>
    <scope>NUCLEOTIDE SEQUENCE</scope>
    <source>
        <strain evidence="4">GMGI-L3</strain>
    </source>
</reference>
<evidence type="ECO:0000259" key="3">
    <source>
        <dbReference type="PROSITE" id="PS51034"/>
    </source>
</evidence>
<proteinExistence type="predicted"/>
<feature type="domain" description="ZP" evidence="3">
    <location>
        <begin position="38"/>
        <end position="293"/>
    </location>
</feature>
<evidence type="ECO:0000313" key="5">
    <source>
        <dbReference type="Proteomes" id="UP000747542"/>
    </source>
</evidence>
<name>A0A8J5MN98_HOMAM</name>
<dbReference type="PANTHER" id="PTHR46560:SF1">
    <property type="entry name" value="MINIATURE"/>
    <property type="match status" value="1"/>
</dbReference>
<keyword evidence="2" id="KW-0812">Transmembrane</keyword>
<dbReference type="InterPro" id="IPR056953">
    <property type="entry name" value="CUT_N"/>
</dbReference>
<accession>A0A8J5MN98</accession>
<sequence>VQWSLGDSVGGGRSGVGRALAGPGPGMMMPQLTSLDVKCARSGMTVHMEFDRVFSGVIYSKGHFYDPACNYITVDNSGSQKYSFNVPIDNCGTSGQLDMATPDRDMYFENTIIIQNDALIQEVWDTARAIRCTWQHTIQKSVGFTPFKVYEPLKVPVELDARSVNTLMEIQRGSGPFSSPATGYVYMGDDTSVVIYVQDPSHKMDANVISCNASSAGGAMVELLDSRGCVKRPDLLTQFAKTRETNGVDADLMLYSYLKAFRIGESPEFLISCHLEVCEGECTEPCSGGPYPSRKKRQAPSSALPSAVVELQRGVVVVSREQLAGVETCWVNSTMLVGITGLLCVVFALSSLSCFLVHKLNILRNQLQGKPTF</sequence>